<dbReference type="GO" id="GO:0004519">
    <property type="term" value="F:endonuclease activity"/>
    <property type="evidence" value="ECO:0007669"/>
    <property type="project" value="UniProtKB-KW"/>
</dbReference>
<dbReference type="InterPro" id="IPR019292">
    <property type="entry name" value="McrC"/>
</dbReference>
<dbReference type="PANTHER" id="PTHR38733:SF1">
    <property type="entry name" value="TYPE IV METHYL-DIRECTED RESTRICTION ENZYME ECOKMCRBC"/>
    <property type="match status" value="1"/>
</dbReference>
<proteinExistence type="predicted"/>
<dbReference type="Proteomes" id="UP001148482">
    <property type="component" value="Unassembled WGS sequence"/>
</dbReference>
<keyword evidence="1" id="KW-0378">Hydrolase</keyword>
<gene>
    <name evidence="1" type="ORF">OQ279_06865</name>
</gene>
<sequence length="406" mass="48132">MRQGNKIIKVFEHELLQVGEQFQQKHLKAFSKLNALHNDMYFDLRYNGIKFKNFVGVIQVDGLTVEILPKIDAAETNEELWQSVLIEMLKTTRKLQVQKVGNANVSRQNIHLLDIYFEWFLNELELLIHNGLIKQYYKQTKNVKTLKGKLEFAGHLRKNLIHKERFYTTHQIYDKDHLIHRILSKALYIIEDFTKGTYLYSMCKSVRLDFPEVKEIKVDKTTFLRVKKGRKTAPYATALEIARLIILNYAPNISAGDEKMLALLFDMNNLWEEYVLVKLKQEAASLENVEVYGQQSREFWQGITIRPDIVVKKDDEYFVIDTKWKNIQNFNPSTQDLRQMYVYNDYWKSVRAMLLYPSEASVPPDFKNFRQREHQCAVGRLNILEHRQLKPNIGREILNWYRFTTL</sequence>
<dbReference type="EMBL" id="JAPJDA010000009">
    <property type="protein sequence ID" value="MCX2837872.1"/>
    <property type="molecule type" value="Genomic_DNA"/>
</dbReference>
<name>A0A9X3CVW8_9FLAO</name>
<accession>A0A9X3CVW8</accession>
<organism evidence="1 2">
    <name type="scientific">Salinimicrobium profundisediminis</name>
    <dbReference type="NCBI Taxonomy" id="2994553"/>
    <lineage>
        <taxon>Bacteria</taxon>
        <taxon>Pseudomonadati</taxon>
        <taxon>Bacteroidota</taxon>
        <taxon>Flavobacteriia</taxon>
        <taxon>Flavobacteriales</taxon>
        <taxon>Flavobacteriaceae</taxon>
        <taxon>Salinimicrobium</taxon>
    </lineage>
</organism>
<dbReference type="PANTHER" id="PTHR38733">
    <property type="entry name" value="PROTEIN MCRC"/>
    <property type="match status" value="1"/>
</dbReference>
<dbReference type="AlphaFoldDB" id="A0A9X3CVW8"/>
<dbReference type="Pfam" id="PF10117">
    <property type="entry name" value="McrBC"/>
    <property type="match status" value="1"/>
</dbReference>
<evidence type="ECO:0000313" key="2">
    <source>
        <dbReference type="Proteomes" id="UP001148482"/>
    </source>
</evidence>
<dbReference type="RefSeq" id="WP_266069122.1">
    <property type="nucleotide sequence ID" value="NZ_JAPJDA010000009.1"/>
</dbReference>
<comment type="caution">
    <text evidence="1">The sequence shown here is derived from an EMBL/GenBank/DDBJ whole genome shotgun (WGS) entry which is preliminary data.</text>
</comment>
<dbReference type="Gene3D" id="3.90.320.10">
    <property type="match status" value="1"/>
</dbReference>
<protein>
    <submittedName>
        <fullName evidence="1">Restriction endonuclease</fullName>
    </submittedName>
</protein>
<evidence type="ECO:0000313" key="1">
    <source>
        <dbReference type="EMBL" id="MCX2837872.1"/>
    </source>
</evidence>
<keyword evidence="2" id="KW-1185">Reference proteome</keyword>
<keyword evidence="1" id="KW-0255">Endonuclease</keyword>
<reference evidence="1" key="1">
    <citation type="submission" date="2022-11" db="EMBL/GenBank/DDBJ databases">
        <title>Salinimicrobium profundisediminis sp. nov., isolated from deep-sea sediment of the Mariana Trench.</title>
        <authorList>
            <person name="Fu H."/>
        </authorList>
    </citation>
    <scope>NUCLEOTIDE SEQUENCE</scope>
    <source>
        <strain evidence="1">MT39</strain>
    </source>
</reference>
<keyword evidence="1" id="KW-0540">Nuclease</keyword>
<dbReference type="InterPro" id="IPR011604">
    <property type="entry name" value="PDDEXK-like_dom_sf"/>
</dbReference>